<dbReference type="PANTHER" id="PTHR21327:SF18">
    <property type="entry name" value="3,4-DIHYDROXY-2-BUTANONE 4-PHOSPHATE SYNTHASE"/>
    <property type="match status" value="1"/>
</dbReference>
<dbReference type="GO" id="GO:0046872">
    <property type="term" value="F:metal ion binding"/>
    <property type="evidence" value="ECO:0007669"/>
    <property type="project" value="UniProtKB-KW"/>
</dbReference>
<accession>T1BZN3</accession>
<evidence type="ECO:0000259" key="4">
    <source>
        <dbReference type="Pfam" id="PF00925"/>
    </source>
</evidence>
<protein>
    <submittedName>
        <fullName evidence="5">GTP cyclohydrolase II</fullName>
    </submittedName>
</protein>
<dbReference type="AlphaFoldDB" id="T1BZN3"/>
<dbReference type="GO" id="GO:0008686">
    <property type="term" value="F:3,4-dihydroxy-2-butanone-4-phosphate synthase activity"/>
    <property type="evidence" value="ECO:0007669"/>
    <property type="project" value="TreeGrafter"/>
</dbReference>
<dbReference type="Pfam" id="PF00925">
    <property type="entry name" value="GTP_cyclohydro2"/>
    <property type="match status" value="1"/>
</dbReference>
<feature type="domain" description="GTP cyclohydrolase II" evidence="4">
    <location>
        <begin position="2"/>
        <end position="33"/>
    </location>
</feature>
<keyword evidence="3" id="KW-0479">Metal-binding</keyword>
<dbReference type="Gene3D" id="3.40.50.10990">
    <property type="entry name" value="GTP cyclohydrolase II"/>
    <property type="match status" value="1"/>
</dbReference>
<reference evidence="5" key="2">
    <citation type="journal article" date="2014" name="ISME J.">
        <title>Microbial stratification in low pH oxic and suboxic macroscopic growths along an acid mine drainage.</title>
        <authorList>
            <person name="Mendez-Garcia C."/>
            <person name="Mesa V."/>
            <person name="Sprenger R.R."/>
            <person name="Richter M."/>
            <person name="Diez M.S."/>
            <person name="Solano J."/>
            <person name="Bargiela R."/>
            <person name="Golyshina O.V."/>
            <person name="Manteca A."/>
            <person name="Ramos J.L."/>
            <person name="Gallego J.R."/>
            <person name="Llorente I."/>
            <person name="Martins Dos Santos V.A."/>
            <person name="Jensen O.N."/>
            <person name="Pelaez A.I."/>
            <person name="Sanchez J."/>
            <person name="Ferrer M."/>
        </authorList>
    </citation>
    <scope>NUCLEOTIDE SEQUENCE</scope>
</reference>
<dbReference type="PANTHER" id="PTHR21327">
    <property type="entry name" value="GTP CYCLOHYDROLASE II-RELATED"/>
    <property type="match status" value="1"/>
</dbReference>
<evidence type="ECO:0000256" key="3">
    <source>
        <dbReference type="ARBA" id="ARBA00022723"/>
    </source>
</evidence>
<proteinExistence type="predicted"/>
<feature type="non-terminal residue" evidence="5">
    <location>
        <position position="1"/>
    </location>
</feature>
<comment type="caution">
    <text evidence="5">The sequence shown here is derived from an EMBL/GenBank/DDBJ whole genome shotgun (WGS) entry which is preliminary data.</text>
</comment>
<dbReference type="EMBL" id="AUZX01001591">
    <property type="protein sequence ID" value="EQD78706.1"/>
    <property type="molecule type" value="Genomic_DNA"/>
</dbReference>
<dbReference type="SUPFAM" id="SSF142695">
    <property type="entry name" value="RibA-like"/>
    <property type="match status" value="1"/>
</dbReference>
<dbReference type="InterPro" id="IPR032677">
    <property type="entry name" value="GTP_cyclohydro_II"/>
</dbReference>
<evidence type="ECO:0000256" key="2">
    <source>
        <dbReference type="ARBA" id="ARBA00022619"/>
    </source>
</evidence>
<keyword evidence="5" id="KW-0378">Hydrolase</keyword>
<dbReference type="GO" id="GO:0009231">
    <property type="term" value="P:riboflavin biosynthetic process"/>
    <property type="evidence" value="ECO:0007669"/>
    <property type="project" value="UniProtKB-KW"/>
</dbReference>
<sequence>RSLSIDSIELMSNNPDKIRELTARGIRVNGRIPIEARPNPHNQRYLETKRLKAGHLLSPANLPEIDEQMDCLRRTANPTRPVRVRD</sequence>
<dbReference type="GO" id="GO:0016787">
    <property type="term" value="F:hydrolase activity"/>
    <property type="evidence" value="ECO:0007669"/>
    <property type="project" value="UniProtKB-KW"/>
</dbReference>
<evidence type="ECO:0000313" key="5">
    <source>
        <dbReference type="EMBL" id="EQD78706.1"/>
    </source>
</evidence>
<name>T1BZN3_9ZZZZ</name>
<organism evidence="5">
    <name type="scientific">mine drainage metagenome</name>
    <dbReference type="NCBI Taxonomy" id="410659"/>
    <lineage>
        <taxon>unclassified sequences</taxon>
        <taxon>metagenomes</taxon>
        <taxon>ecological metagenomes</taxon>
    </lineage>
</organism>
<evidence type="ECO:0000256" key="1">
    <source>
        <dbReference type="ARBA" id="ARBA00005104"/>
    </source>
</evidence>
<reference evidence="5" key="1">
    <citation type="submission" date="2013-08" db="EMBL/GenBank/DDBJ databases">
        <authorList>
            <person name="Mendez C."/>
            <person name="Richter M."/>
            <person name="Ferrer M."/>
            <person name="Sanchez J."/>
        </authorList>
    </citation>
    <scope>NUCLEOTIDE SEQUENCE</scope>
</reference>
<dbReference type="GO" id="GO:0005829">
    <property type="term" value="C:cytosol"/>
    <property type="evidence" value="ECO:0007669"/>
    <property type="project" value="TreeGrafter"/>
</dbReference>
<keyword evidence="2" id="KW-0686">Riboflavin biosynthesis</keyword>
<gene>
    <name evidence="5" type="ORF">B1A_02125</name>
</gene>
<dbReference type="InterPro" id="IPR036144">
    <property type="entry name" value="RibA-like_sf"/>
</dbReference>
<comment type="pathway">
    <text evidence="1">Cofactor biosynthesis; riboflavin biosynthesis.</text>
</comment>